<sequence>MIAEPVQACVFSNRAACVVMVPAPARLAVHNLIFCGERPGRERTKSAKKVLQSASLISYFLQDGQAAVGNLAWREALARGKGWRIRALQGKDALLRLAPELYESRFGTCE</sequence>
<comment type="caution">
    <text evidence="2">The sequence shown here is derived from an EMBL/GenBank/DDBJ whole genome shotgun (WGS) entry which is preliminary data.</text>
</comment>
<accession>A0A557RG59</accession>
<dbReference type="EMBL" id="VMNI01000010">
    <property type="protein sequence ID" value="TVO76047.1"/>
    <property type="molecule type" value="Genomic_DNA"/>
</dbReference>
<name>A0A557RG59_9RHOO</name>
<dbReference type="Pfam" id="PF12281">
    <property type="entry name" value="NTP_transf_8"/>
    <property type="match status" value="1"/>
</dbReference>
<evidence type="ECO:0000313" key="2">
    <source>
        <dbReference type="EMBL" id="TVO76047.1"/>
    </source>
</evidence>
<feature type="domain" description="Nucleotidyltransferase-like" evidence="1">
    <location>
        <begin position="2"/>
        <end position="76"/>
    </location>
</feature>
<evidence type="ECO:0000313" key="3">
    <source>
        <dbReference type="Proteomes" id="UP000318349"/>
    </source>
</evidence>
<dbReference type="InterPro" id="IPR058575">
    <property type="entry name" value="NTP_transf_8_dom"/>
</dbReference>
<organism evidence="2 3">
    <name type="scientific">Denitromonas halophila</name>
    <dbReference type="NCBI Taxonomy" id="1629404"/>
    <lineage>
        <taxon>Bacteria</taxon>
        <taxon>Pseudomonadati</taxon>
        <taxon>Pseudomonadota</taxon>
        <taxon>Betaproteobacteria</taxon>
        <taxon>Rhodocyclales</taxon>
        <taxon>Zoogloeaceae</taxon>
        <taxon>Denitromonas</taxon>
    </lineage>
</organism>
<gene>
    <name evidence="2" type="ORF">FHP89_11305</name>
</gene>
<evidence type="ECO:0000259" key="1">
    <source>
        <dbReference type="Pfam" id="PF12281"/>
    </source>
</evidence>
<dbReference type="Proteomes" id="UP000318349">
    <property type="component" value="Unassembled WGS sequence"/>
</dbReference>
<dbReference type="AlphaFoldDB" id="A0A557RG59"/>
<reference evidence="2 3" key="1">
    <citation type="submission" date="2019-07" db="EMBL/GenBank/DDBJ databases">
        <title>The pathways for chlorine oxyanion respiration interact through the shared metabolite chlorate.</title>
        <authorList>
            <person name="Barnum T.P."/>
            <person name="Cheng Y."/>
            <person name="Hill K.A."/>
            <person name="Lucas L.N."/>
            <person name="Carlson H.K."/>
            <person name="Coates J.D."/>
        </authorList>
    </citation>
    <scope>NUCLEOTIDE SEQUENCE [LARGE SCALE GENOMIC DNA]</scope>
    <source>
        <strain evidence="2 3">SFB-1</strain>
    </source>
</reference>
<proteinExistence type="predicted"/>
<protein>
    <recommendedName>
        <fullName evidence="1">Nucleotidyltransferase-like domain-containing protein</fullName>
    </recommendedName>
</protein>